<name>A0A6A6A6Q0_9PLEO</name>
<dbReference type="Proteomes" id="UP000799771">
    <property type="component" value="Unassembled WGS sequence"/>
</dbReference>
<dbReference type="AlphaFoldDB" id="A0A6A6A6Q0"/>
<evidence type="ECO:0000256" key="1">
    <source>
        <dbReference type="SAM" id="Coils"/>
    </source>
</evidence>
<gene>
    <name evidence="2" type="ORF">P153DRAFT_368248</name>
</gene>
<dbReference type="EMBL" id="ML977510">
    <property type="protein sequence ID" value="KAF2127672.1"/>
    <property type="molecule type" value="Genomic_DNA"/>
</dbReference>
<proteinExistence type="predicted"/>
<dbReference type="RefSeq" id="XP_033522061.1">
    <property type="nucleotide sequence ID" value="XM_033668468.1"/>
</dbReference>
<evidence type="ECO:0000313" key="2">
    <source>
        <dbReference type="EMBL" id="KAF2127672.1"/>
    </source>
</evidence>
<reference evidence="2" key="1">
    <citation type="journal article" date="2020" name="Stud. Mycol.">
        <title>101 Dothideomycetes genomes: a test case for predicting lifestyles and emergence of pathogens.</title>
        <authorList>
            <person name="Haridas S."/>
            <person name="Albert R."/>
            <person name="Binder M."/>
            <person name="Bloem J."/>
            <person name="Labutti K."/>
            <person name="Salamov A."/>
            <person name="Andreopoulos B."/>
            <person name="Baker S."/>
            <person name="Barry K."/>
            <person name="Bills G."/>
            <person name="Bluhm B."/>
            <person name="Cannon C."/>
            <person name="Castanera R."/>
            <person name="Culley D."/>
            <person name="Daum C."/>
            <person name="Ezra D."/>
            <person name="Gonzalez J."/>
            <person name="Henrissat B."/>
            <person name="Kuo A."/>
            <person name="Liang C."/>
            <person name="Lipzen A."/>
            <person name="Lutzoni F."/>
            <person name="Magnuson J."/>
            <person name="Mondo S."/>
            <person name="Nolan M."/>
            <person name="Ohm R."/>
            <person name="Pangilinan J."/>
            <person name="Park H.-J."/>
            <person name="Ramirez L."/>
            <person name="Alfaro M."/>
            <person name="Sun H."/>
            <person name="Tritt A."/>
            <person name="Yoshinaga Y."/>
            <person name="Zwiers L.-H."/>
            <person name="Turgeon B."/>
            <person name="Goodwin S."/>
            <person name="Spatafora J."/>
            <person name="Crous P."/>
            <person name="Grigoriev I."/>
        </authorList>
    </citation>
    <scope>NUCLEOTIDE SEQUENCE</scope>
    <source>
        <strain evidence="2">CBS 119687</strain>
    </source>
</reference>
<feature type="coiled-coil region" evidence="1">
    <location>
        <begin position="255"/>
        <end position="282"/>
    </location>
</feature>
<dbReference type="GeneID" id="54408900"/>
<keyword evidence="1" id="KW-0175">Coiled coil</keyword>
<sequence>MDPPLKVYFRHNKVIPVSSESFYRWIPVGQVMPYSPVDAEYFVEHVYSYFGFSYSIRKAEVRDALESFFECLRKQTHYMLSETRQHVADHLDTQLTTELASTSRWGTDLIRTRHRFVILSYFASMTSSKLLAQALFKFGLSNLHTILQSDQPDYISSEWQPATKNMRDLVPAEMYHTLIHGFSHKNHHMWDWNRGRAVQRLAPPMFEHRALSAPARRRSRTPNFQLVPFQHAMMARTPPMMSPMRVIEPSPYDEVGALQWQQEEMAAQLENLRRDVDEVKEASWW</sequence>
<organism evidence="2 3">
    <name type="scientific">Dothidotthia symphoricarpi CBS 119687</name>
    <dbReference type="NCBI Taxonomy" id="1392245"/>
    <lineage>
        <taxon>Eukaryota</taxon>
        <taxon>Fungi</taxon>
        <taxon>Dikarya</taxon>
        <taxon>Ascomycota</taxon>
        <taxon>Pezizomycotina</taxon>
        <taxon>Dothideomycetes</taxon>
        <taxon>Pleosporomycetidae</taxon>
        <taxon>Pleosporales</taxon>
        <taxon>Dothidotthiaceae</taxon>
        <taxon>Dothidotthia</taxon>
    </lineage>
</organism>
<dbReference type="OrthoDB" id="3787285at2759"/>
<accession>A0A6A6A6Q0</accession>
<protein>
    <submittedName>
        <fullName evidence="2">Uncharacterized protein</fullName>
    </submittedName>
</protein>
<evidence type="ECO:0000313" key="3">
    <source>
        <dbReference type="Proteomes" id="UP000799771"/>
    </source>
</evidence>
<keyword evidence="3" id="KW-1185">Reference proteome</keyword>